<evidence type="ECO:0000256" key="9">
    <source>
        <dbReference type="SAM" id="MobiDB-lite"/>
    </source>
</evidence>
<feature type="compositionally biased region" description="Polar residues" evidence="9">
    <location>
        <begin position="119"/>
        <end position="141"/>
    </location>
</feature>
<feature type="region of interest" description="Disordered" evidence="9">
    <location>
        <begin position="472"/>
        <end position="511"/>
    </location>
</feature>
<dbReference type="KEGG" id="xla:108701825"/>
<feature type="compositionally biased region" description="Polar residues" evidence="9">
    <location>
        <begin position="66"/>
        <end position="78"/>
    </location>
</feature>
<evidence type="ECO:0000313" key="13">
    <source>
        <dbReference type="Proteomes" id="UP000186698"/>
    </source>
</evidence>
<feature type="compositionally biased region" description="Basic and acidic residues" evidence="9">
    <location>
        <begin position="486"/>
        <end position="496"/>
    </location>
</feature>
<dbReference type="GO" id="GO:0005886">
    <property type="term" value="C:plasma membrane"/>
    <property type="evidence" value="ECO:0007669"/>
    <property type="project" value="UniProtKB-SubCell"/>
</dbReference>
<feature type="domain" description="EGF-like" evidence="12">
    <location>
        <begin position="310"/>
        <end position="352"/>
    </location>
</feature>
<dbReference type="Proteomes" id="UP000186698">
    <property type="component" value="Chromosome 9_10L"/>
</dbReference>
<keyword evidence="6 10" id="KW-0472">Membrane</keyword>
<evidence type="ECO:0000313" key="14">
    <source>
        <dbReference type="RefSeq" id="XP_041432960.1"/>
    </source>
</evidence>
<feature type="region of interest" description="Disordered" evidence="9">
    <location>
        <begin position="26"/>
        <end position="148"/>
    </location>
</feature>
<accession>A0A1L8EV93</accession>
<feature type="compositionally biased region" description="Low complexity" evidence="9">
    <location>
        <begin position="36"/>
        <end position="65"/>
    </location>
</feature>
<evidence type="ECO:0000256" key="7">
    <source>
        <dbReference type="ARBA" id="ARBA00023157"/>
    </source>
</evidence>
<evidence type="ECO:0000256" key="11">
    <source>
        <dbReference type="SAM" id="SignalP"/>
    </source>
</evidence>
<organism evidence="13 14">
    <name type="scientific">Xenopus laevis</name>
    <name type="common">African clawed frog</name>
    <dbReference type="NCBI Taxonomy" id="8355"/>
    <lineage>
        <taxon>Eukaryota</taxon>
        <taxon>Metazoa</taxon>
        <taxon>Chordata</taxon>
        <taxon>Craniata</taxon>
        <taxon>Vertebrata</taxon>
        <taxon>Euteleostomi</taxon>
        <taxon>Amphibia</taxon>
        <taxon>Batrachia</taxon>
        <taxon>Anura</taxon>
        <taxon>Pipoidea</taxon>
        <taxon>Pipidae</taxon>
        <taxon>Xenopodinae</taxon>
        <taxon>Xenopus</taxon>
        <taxon>Xenopus</taxon>
    </lineage>
</organism>
<feature type="domain" description="EGF-like" evidence="12">
    <location>
        <begin position="161"/>
        <end position="199"/>
    </location>
</feature>
<dbReference type="OrthoDB" id="8938333at2759"/>
<dbReference type="PaxDb" id="8355-A0A1L8EV93"/>
<gene>
    <name evidence="14" type="primary">LOC108701825</name>
</gene>
<dbReference type="CTD" id="108701825"/>
<dbReference type="OMA" id="HKQCLIK"/>
<evidence type="ECO:0000256" key="8">
    <source>
        <dbReference type="ARBA" id="ARBA00023180"/>
    </source>
</evidence>
<keyword evidence="4 11" id="KW-0732">Signal</keyword>
<dbReference type="RefSeq" id="XP_041432960.1">
    <property type="nucleotide sequence ID" value="XM_041577026.1"/>
</dbReference>
<evidence type="ECO:0000256" key="6">
    <source>
        <dbReference type="ARBA" id="ARBA00023136"/>
    </source>
</evidence>
<dbReference type="AlphaFoldDB" id="A0A1L8EV93"/>
<dbReference type="PANTHER" id="PTHR24037">
    <property type="entry name" value="HEART DEVELOPMENT PROTEIN WITH EGF-LIKE DOMAINS 1"/>
    <property type="match status" value="1"/>
</dbReference>
<dbReference type="SMART" id="SM00181">
    <property type="entry name" value="EGF"/>
    <property type="match status" value="3"/>
</dbReference>
<reference evidence="14" key="1">
    <citation type="submission" date="2025-08" db="UniProtKB">
        <authorList>
            <consortium name="RefSeq"/>
        </authorList>
    </citation>
    <scope>IDENTIFICATION</scope>
    <source>
        <strain evidence="14">J_2021</strain>
        <tissue evidence="14">Erythrocytes</tissue>
    </source>
</reference>
<keyword evidence="7" id="KW-1015">Disulfide bond</keyword>
<feature type="signal peptide" evidence="11">
    <location>
        <begin position="1"/>
        <end position="19"/>
    </location>
</feature>
<evidence type="ECO:0000256" key="2">
    <source>
        <dbReference type="ARBA" id="ARBA00022475"/>
    </source>
</evidence>
<dbReference type="STRING" id="8355.A0A1L8EV93"/>
<feature type="compositionally biased region" description="Polar residues" evidence="9">
    <location>
        <begin position="26"/>
        <end position="35"/>
    </location>
</feature>
<keyword evidence="10" id="KW-0812">Transmembrane</keyword>
<evidence type="ECO:0000256" key="5">
    <source>
        <dbReference type="ARBA" id="ARBA00022737"/>
    </source>
</evidence>
<feature type="compositionally biased region" description="Low complexity" evidence="9">
    <location>
        <begin position="79"/>
        <end position="118"/>
    </location>
</feature>
<comment type="subcellular location">
    <subcellularLocation>
        <location evidence="1">Cell membrane</location>
    </subcellularLocation>
</comment>
<keyword evidence="13" id="KW-1185">Reference proteome</keyword>
<dbReference type="PANTHER" id="PTHR24037:SF10">
    <property type="entry name" value="MUCIN-13"/>
    <property type="match status" value="1"/>
</dbReference>
<keyword evidence="2" id="KW-1003">Cell membrane</keyword>
<evidence type="ECO:0000259" key="12">
    <source>
        <dbReference type="SMART" id="SM00181"/>
    </source>
</evidence>
<evidence type="ECO:0000256" key="3">
    <source>
        <dbReference type="ARBA" id="ARBA00022536"/>
    </source>
</evidence>
<feature type="chain" id="PRO_5043568156" evidence="11">
    <location>
        <begin position="20"/>
        <end position="511"/>
    </location>
</feature>
<dbReference type="GeneID" id="108701825"/>
<proteinExistence type="predicted"/>
<dbReference type="InterPro" id="IPR000742">
    <property type="entry name" value="EGF"/>
</dbReference>
<sequence>MRTYLLISALVGLFLTTMGQTVSQPSTAATETSAGSQSSTTETITTTSAPNGSQSSTSETSSTTSAPNGSQSSTSEINTATSVSQSSTSEISTATSVSQSSTIKTSVSVTSVTGSSVSETPESKPTVTGITEGGSNQSTTAKPEITTSTAAPTTTVPVKQFCNATSCGDSFATCIQLFESYICQCPLNYYFEKTNLSCTTGESFYGRLELKNRTFNPLKESIEYTDIYNEVVKFFKGCFENNDDYFGTIIADISAKPSKVQTRNTKSGQLVEVRCANVFQPGKVSADEVVKEIIKYNENASFGEYKSSDICDGHYCDILTTNCINKTNTNPVCTCKDGYYPSTSQLTITSCRGCDPKCGNDPGEQCIRSDLTKPPYCGCLPGYKKKSDICEKCQFGYSGAECADNFLLILVIVGSVAGAVVIALLGTVIGLSVRSSRRKRDNEMTQLITKDTMESPMAGNLFPKVQAKTDLGYVNRGSSPYDTTDEYPRPTPKRDYDDDPWYEMSSRERRY</sequence>
<keyword evidence="8" id="KW-0325">Glycoprotein</keyword>
<feature type="domain" description="EGF-like" evidence="12">
    <location>
        <begin position="353"/>
        <end position="391"/>
    </location>
</feature>
<keyword evidence="3" id="KW-0245">EGF-like domain</keyword>
<feature type="transmembrane region" description="Helical" evidence="10">
    <location>
        <begin position="406"/>
        <end position="431"/>
    </location>
</feature>
<evidence type="ECO:0000256" key="4">
    <source>
        <dbReference type="ARBA" id="ARBA00022729"/>
    </source>
</evidence>
<protein>
    <submittedName>
        <fullName evidence="14">Mucin-13-like</fullName>
    </submittedName>
</protein>
<evidence type="ECO:0000256" key="10">
    <source>
        <dbReference type="SAM" id="Phobius"/>
    </source>
</evidence>
<keyword evidence="5" id="KW-0677">Repeat</keyword>
<name>A0A1L8EV93_XENLA</name>
<keyword evidence="10" id="KW-1133">Transmembrane helix</keyword>
<evidence type="ECO:0000256" key="1">
    <source>
        <dbReference type="ARBA" id="ARBA00004236"/>
    </source>
</evidence>